<evidence type="ECO:0000313" key="1">
    <source>
        <dbReference type="EMBL" id="MBS1257460.1"/>
    </source>
</evidence>
<sequence>MQKSNDIGLIRYEFIAYIHILGTQNVNEILLTKDDFADMNSQSDQIKWTPVENMDIDNIDNGDIDINSIVKTKKRICGLFDAEPLDWEYARIIVSDSTKTKHSYAIARMPKSPTVPVFFDVKE</sequence>
<protein>
    <submittedName>
        <fullName evidence="1">Uncharacterized protein</fullName>
    </submittedName>
</protein>
<gene>
    <name evidence="1" type="ORF">MAG551_00504</name>
</gene>
<comment type="caution">
    <text evidence="1">The sequence shown here is derived from an EMBL/GenBank/DDBJ whole genome shotgun (WGS) entry which is preliminary data.</text>
</comment>
<evidence type="ECO:0000313" key="2">
    <source>
        <dbReference type="Proteomes" id="UP000722750"/>
    </source>
</evidence>
<dbReference type="EMBL" id="JAANXD010000025">
    <property type="protein sequence ID" value="MBS1257460.1"/>
    <property type="molecule type" value="Genomic_DNA"/>
</dbReference>
<accession>A0A941ZZ83</accession>
<dbReference type="Proteomes" id="UP000722750">
    <property type="component" value="Unassembled WGS sequence"/>
</dbReference>
<organism evidence="1 2">
    <name type="scientific">Candidatus Scalindua arabica</name>
    <dbReference type="NCBI Taxonomy" id="1127984"/>
    <lineage>
        <taxon>Bacteria</taxon>
        <taxon>Pseudomonadati</taxon>
        <taxon>Planctomycetota</taxon>
        <taxon>Candidatus Brocadiia</taxon>
        <taxon>Candidatus Brocadiales</taxon>
        <taxon>Candidatus Scalinduaceae</taxon>
        <taxon>Candidatus Scalindua</taxon>
    </lineage>
</organism>
<reference evidence="1" key="1">
    <citation type="journal article" date="2021" name="ISME J.">
        <title>Fine-scale metabolic discontinuity in a stratified prokaryote microbiome of a Red Sea deep halocline.</title>
        <authorList>
            <person name="Michoud G."/>
            <person name="Ngugi D.K."/>
            <person name="Barozzi A."/>
            <person name="Merlino G."/>
            <person name="Calleja M.L."/>
            <person name="Delgado-Huertas A."/>
            <person name="Moran X.A.G."/>
            <person name="Daffonchio D."/>
        </authorList>
    </citation>
    <scope>NUCLEOTIDE SEQUENCE</scope>
    <source>
        <strain evidence="1">SuakinDeep_MAG55_1</strain>
    </source>
</reference>
<name>A0A941ZZ83_9BACT</name>
<dbReference type="AlphaFoldDB" id="A0A941ZZ83"/>
<proteinExistence type="predicted"/>